<accession>A0A0W8C6B7</accession>
<organism evidence="1 2">
    <name type="scientific">Phytophthora nicotianae</name>
    <name type="common">Potato buckeye rot agent</name>
    <name type="synonym">Phytophthora parasitica</name>
    <dbReference type="NCBI Taxonomy" id="4792"/>
    <lineage>
        <taxon>Eukaryota</taxon>
        <taxon>Sar</taxon>
        <taxon>Stramenopiles</taxon>
        <taxon>Oomycota</taxon>
        <taxon>Peronosporomycetes</taxon>
        <taxon>Peronosporales</taxon>
        <taxon>Peronosporaceae</taxon>
        <taxon>Phytophthora</taxon>
    </lineage>
</organism>
<sequence>MSAIFEHVVHMFKKAGKDSERVRLSIQSKLAGSFVKANGVVDFLISRGKKTVCVVEAKDWNFKKGSAQSVLGMEVAAEINNEEHVYGVVTNYVEWRFLKRTDDGIERFSDGIPENGSTRDDVNRIAGRLHAILDD</sequence>
<comment type="caution">
    <text evidence="1">The sequence shown here is derived from an EMBL/GenBank/DDBJ whole genome shotgun (WGS) entry which is preliminary data.</text>
</comment>
<evidence type="ECO:0000313" key="1">
    <source>
        <dbReference type="EMBL" id="KUF79631.1"/>
    </source>
</evidence>
<evidence type="ECO:0008006" key="3">
    <source>
        <dbReference type="Google" id="ProtNLM"/>
    </source>
</evidence>
<name>A0A0W8C6B7_PHYNI</name>
<protein>
    <recommendedName>
        <fullName evidence="3">Type I restriction enzyme R protein N-terminal domain-containing protein</fullName>
    </recommendedName>
</protein>
<dbReference type="AlphaFoldDB" id="A0A0W8C6B7"/>
<gene>
    <name evidence="1" type="ORF">AM588_10000145</name>
</gene>
<proteinExistence type="predicted"/>
<evidence type="ECO:0000313" key="2">
    <source>
        <dbReference type="Proteomes" id="UP000054636"/>
    </source>
</evidence>
<dbReference type="Proteomes" id="UP000054636">
    <property type="component" value="Unassembled WGS sequence"/>
</dbReference>
<dbReference type="EMBL" id="LNFP01003948">
    <property type="protein sequence ID" value="KUF79631.1"/>
    <property type="molecule type" value="Genomic_DNA"/>
</dbReference>
<reference evidence="1 2" key="1">
    <citation type="submission" date="2015-11" db="EMBL/GenBank/DDBJ databases">
        <title>Genomes and virulence difference between two physiological races of Phytophthora nicotianae.</title>
        <authorList>
            <person name="Liu H."/>
            <person name="Ma X."/>
            <person name="Yu H."/>
            <person name="Fang D."/>
            <person name="Li Y."/>
            <person name="Wang X."/>
            <person name="Wang W."/>
            <person name="Dong Y."/>
            <person name="Xiao B."/>
        </authorList>
    </citation>
    <scope>NUCLEOTIDE SEQUENCE [LARGE SCALE GENOMIC DNA]</scope>
    <source>
        <strain evidence="2">race 1</strain>
    </source>
</reference>